<protein>
    <recommendedName>
        <fullName evidence="1">Oligogalacturonate lyase domain-containing protein</fullName>
    </recommendedName>
</protein>
<dbReference type="InterPro" id="IPR027946">
    <property type="entry name" value="Ogl_dom"/>
</dbReference>
<keyword evidence="3" id="KW-1185">Reference proteome</keyword>
<feature type="domain" description="Oligogalacturonate lyase" evidence="1">
    <location>
        <begin position="190"/>
        <end position="414"/>
    </location>
</feature>
<dbReference type="EMBL" id="RSCD01000015">
    <property type="protein sequence ID" value="RSH89128.1"/>
    <property type="molecule type" value="Genomic_DNA"/>
</dbReference>
<dbReference type="GO" id="GO:0045490">
    <property type="term" value="P:pectin catabolic process"/>
    <property type="evidence" value="ECO:0007669"/>
    <property type="project" value="InterPro"/>
</dbReference>
<organism evidence="2 3">
    <name type="scientific">Saitozyma podzolica</name>
    <dbReference type="NCBI Taxonomy" id="1890683"/>
    <lineage>
        <taxon>Eukaryota</taxon>
        <taxon>Fungi</taxon>
        <taxon>Dikarya</taxon>
        <taxon>Basidiomycota</taxon>
        <taxon>Agaricomycotina</taxon>
        <taxon>Tremellomycetes</taxon>
        <taxon>Tremellales</taxon>
        <taxon>Trimorphomycetaceae</taxon>
        <taxon>Saitozyma</taxon>
    </lineage>
</organism>
<dbReference type="OrthoDB" id="2558604at2759"/>
<gene>
    <name evidence="2" type="ORF">EHS25_002794</name>
</gene>
<dbReference type="InterPro" id="IPR015943">
    <property type="entry name" value="WD40/YVTN_repeat-like_dom_sf"/>
</dbReference>
<reference evidence="2 3" key="1">
    <citation type="submission" date="2018-11" db="EMBL/GenBank/DDBJ databases">
        <title>Genome sequence of Saitozyma podzolica DSM 27192.</title>
        <authorList>
            <person name="Aliyu H."/>
            <person name="Gorte O."/>
            <person name="Ochsenreither K."/>
        </authorList>
    </citation>
    <scope>NUCLEOTIDE SEQUENCE [LARGE SCALE GENOMIC DNA]</scope>
    <source>
        <strain evidence="2 3">DSM 27192</strain>
    </source>
</reference>
<evidence type="ECO:0000313" key="2">
    <source>
        <dbReference type="EMBL" id="RSH89128.1"/>
    </source>
</evidence>
<evidence type="ECO:0000259" key="1">
    <source>
        <dbReference type="Pfam" id="PF14583"/>
    </source>
</evidence>
<dbReference type="SUPFAM" id="SSF82171">
    <property type="entry name" value="DPP6 N-terminal domain-like"/>
    <property type="match status" value="1"/>
</dbReference>
<dbReference type="Proteomes" id="UP000279259">
    <property type="component" value="Unassembled WGS sequence"/>
</dbReference>
<evidence type="ECO:0000313" key="3">
    <source>
        <dbReference type="Proteomes" id="UP000279259"/>
    </source>
</evidence>
<sequence>MEPPREWIDADTGHKVTRLSDEPDSSSLYFNYNCFTPQGDLLILETPTGISRVNTKTRALEQIIAIPETFRLLFTGHSSRLAYYSVQPDRGQRGGPKSIHAVDVDTGVSRLIAEVSGGDIQTINADETLLGGVQALPHPLTATLQISKPRDPKLDQVAFSASWPDGRPMTYADAKEVALNERLEAGIPMKMFVIDTRTGERRDIYGSTDWLNHLLFSPTDPNVLMFCHEGPWHKVDRLWLLGLDQPGSSPVKIHSRTMNMEIAGHEWFSHDGKTIWYDLQTPRGEDFWVAGYEIATGRRTWYHLERDEWSVHFNSSPDGRLFAGDGGDEEMVAHAKDAKWIYLFTPHGIPNVAGIKADDADSLVTPGYFTSHKLVNMKDHDYRLEPNIIFTPDGTSIVFRSNMHGQVHVYAVELGKETA</sequence>
<dbReference type="GO" id="GO:0047487">
    <property type="term" value="F:oligogalacturonide lyase activity"/>
    <property type="evidence" value="ECO:0007669"/>
    <property type="project" value="InterPro"/>
</dbReference>
<dbReference type="AlphaFoldDB" id="A0A427YDG1"/>
<comment type="caution">
    <text evidence="2">The sequence shown here is derived from an EMBL/GenBank/DDBJ whole genome shotgun (WGS) entry which is preliminary data.</text>
</comment>
<dbReference type="Pfam" id="PF14583">
    <property type="entry name" value="Pectate_lyase22"/>
    <property type="match status" value="1"/>
</dbReference>
<accession>A0A427YDG1</accession>
<name>A0A427YDG1_9TREE</name>
<proteinExistence type="predicted"/>
<dbReference type="Gene3D" id="2.130.10.10">
    <property type="entry name" value="YVTN repeat-like/Quinoprotein amine dehydrogenase"/>
    <property type="match status" value="1"/>
</dbReference>